<dbReference type="Proteomes" id="UP001300348">
    <property type="component" value="Chromosome"/>
</dbReference>
<gene>
    <name evidence="4" type="ORF">QL112_005000</name>
    <name evidence="3" type="ORF">QL112_018370</name>
</gene>
<dbReference type="Pfam" id="PF13340">
    <property type="entry name" value="DUF4096"/>
    <property type="match status" value="1"/>
</dbReference>
<dbReference type="InterPro" id="IPR002559">
    <property type="entry name" value="Transposase_11"/>
</dbReference>
<reference evidence="3 5" key="1">
    <citation type="journal article" date="2023" name="Access Microbiol">
        <title>The genome of a steinernematid-associated Pseudomonas piscis bacterium encodes the biosynthesis of insect toxins.</title>
        <authorList>
            <person name="Awori R.M."/>
            <person name="Hendre P."/>
            <person name="Amugune N.O."/>
        </authorList>
    </citation>
    <scope>NUCLEOTIDE SEQUENCE [LARGE SCALE GENOMIC DNA]</scope>
    <source>
        <strain evidence="3 5">97</strain>
    </source>
</reference>
<proteinExistence type="predicted"/>
<protein>
    <submittedName>
        <fullName evidence="3">IS5 family transposase</fullName>
    </submittedName>
</protein>
<keyword evidence="5" id="KW-1185">Reference proteome</keyword>
<dbReference type="NCBIfam" id="NF033580">
    <property type="entry name" value="transpos_IS5_3"/>
    <property type="match status" value="1"/>
</dbReference>
<dbReference type="SUPFAM" id="SSF53098">
    <property type="entry name" value="Ribonuclease H-like"/>
    <property type="match status" value="1"/>
</dbReference>
<dbReference type="InterPro" id="IPR025161">
    <property type="entry name" value="IS402-like_dom"/>
</dbReference>
<feature type="domain" description="Insertion element IS402-like" evidence="2">
    <location>
        <begin position="11"/>
        <end position="83"/>
    </location>
</feature>
<evidence type="ECO:0000259" key="2">
    <source>
        <dbReference type="Pfam" id="PF13340"/>
    </source>
</evidence>
<name>A0ABY9XGR0_9GAMM</name>
<dbReference type="EMBL" id="CP133647">
    <property type="protein sequence ID" value="WNH01726.1"/>
    <property type="molecule type" value="Genomic_DNA"/>
</dbReference>
<dbReference type="Pfam" id="PF01609">
    <property type="entry name" value="DDE_Tnp_1"/>
    <property type="match status" value="1"/>
</dbReference>
<feature type="domain" description="Transposase IS4-like" evidence="1">
    <location>
        <begin position="96"/>
        <end position="251"/>
    </location>
</feature>
<evidence type="ECO:0000259" key="1">
    <source>
        <dbReference type="Pfam" id="PF01609"/>
    </source>
</evidence>
<organism evidence="3 5">
    <name type="scientific">Xenorhabdus griffiniae</name>
    <dbReference type="NCBI Taxonomy" id="351672"/>
    <lineage>
        <taxon>Bacteria</taxon>
        <taxon>Pseudomonadati</taxon>
        <taxon>Pseudomonadota</taxon>
        <taxon>Gammaproteobacteria</taxon>
        <taxon>Enterobacterales</taxon>
        <taxon>Morganellaceae</taxon>
        <taxon>Xenorhabdus</taxon>
    </lineage>
</organism>
<dbReference type="EMBL" id="CP133647">
    <property type="protein sequence ID" value="WNH03070.1"/>
    <property type="molecule type" value="Genomic_DNA"/>
</dbReference>
<dbReference type="PANTHER" id="PTHR30007:SF1">
    <property type="entry name" value="BLR1914 PROTEIN"/>
    <property type="match status" value="1"/>
</dbReference>
<accession>A0ABY9XGR0</accession>
<dbReference type="RefSeq" id="WP_282885508.1">
    <property type="nucleotide sequence ID" value="NZ_CP133479.1"/>
</dbReference>
<dbReference type="GeneID" id="88857564"/>
<evidence type="ECO:0000313" key="3">
    <source>
        <dbReference type="EMBL" id="WNH01726.1"/>
    </source>
</evidence>
<dbReference type="PANTHER" id="PTHR30007">
    <property type="entry name" value="PHP DOMAIN PROTEIN"/>
    <property type="match status" value="1"/>
</dbReference>
<sequence length="255" mass="29137">MSIPAHRRHDISDHIWALLEPHLPGRQGAWGRVAEDNRRFINGVFWILRTGAPWRDLPPDYGDWKNTHRRFCRWRDKGIWEKLLEQLVNAPDFEWLMIDASHIKVHPDAAGAKGGNQAMGLTKGGFNTKIHLAVDAHGMPVRVVITSGTTADCSQAEALIDGFDAEHLLADRGYDSNAIVEKAAQQGMQVQIPSRKNRKVAREYDRELYRLRHLVENAFLHLKRWRGIATRYAKNRASFLAAVQIRCLVLWLNVS</sequence>
<dbReference type="InterPro" id="IPR012337">
    <property type="entry name" value="RNaseH-like_sf"/>
</dbReference>
<evidence type="ECO:0000313" key="4">
    <source>
        <dbReference type="EMBL" id="WNH03070.1"/>
    </source>
</evidence>
<evidence type="ECO:0000313" key="5">
    <source>
        <dbReference type="Proteomes" id="UP001300348"/>
    </source>
</evidence>